<keyword evidence="4" id="KW-1185">Reference proteome</keyword>
<protein>
    <submittedName>
        <fullName evidence="3">Uncharacterized protein</fullName>
    </submittedName>
</protein>
<sequence>MSKSFPYFKIFITVILIFQLSAVALQAESAESDVQKIDPLTESATVSKNFIKEKAIEEGKELNVNAYENALAKADSEAEKEKLQKELDEYIVYSEEKYLNTDGSVKGDVSILASPGDSRITTSYAYGQKTTYANQSGKLSDMTSKSITLGFSYTHPYVGAFMSAIDVFIPSVQYESYNSTIISTIHDYVIIRKAVEIYQWNGTQYTWAPMATSEKKIHQLS</sequence>
<dbReference type="EMBL" id="JBHHMI010000038">
    <property type="protein sequence ID" value="MFB5269713.1"/>
    <property type="molecule type" value="Genomic_DNA"/>
</dbReference>
<keyword evidence="1" id="KW-0175">Coiled coil</keyword>
<reference evidence="3 4" key="1">
    <citation type="submission" date="2024-09" db="EMBL/GenBank/DDBJ databases">
        <title>Paenibacillus zeirhizospherea sp. nov., isolated from surface of the maize (Zea mays) roots in a horticulture field, Hungary.</title>
        <authorList>
            <person name="Marton D."/>
            <person name="Farkas M."/>
            <person name="Bedics A."/>
            <person name="Toth E."/>
            <person name="Tancsics A."/>
            <person name="Boka K."/>
            <person name="Maroti G."/>
            <person name="Kriszt B."/>
            <person name="Cserhati M."/>
        </authorList>
    </citation>
    <scope>NUCLEOTIDE SEQUENCE [LARGE SCALE GENOMIC DNA]</scope>
    <source>
        <strain evidence="3 4">KCTC 33519</strain>
    </source>
</reference>
<keyword evidence="2" id="KW-0732">Signal</keyword>
<comment type="caution">
    <text evidence="3">The sequence shown here is derived from an EMBL/GenBank/DDBJ whole genome shotgun (WGS) entry which is preliminary data.</text>
</comment>
<feature type="chain" id="PRO_5046397470" evidence="2">
    <location>
        <begin position="27"/>
        <end position="221"/>
    </location>
</feature>
<feature type="coiled-coil region" evidence="1">
    <location>
        <begin position="64"/>
        <end position="93"/>
    </location>
</feature>
<feature type="signal peptide" evidence="2">
    <location>
        <begin position="1"/>
        <end position="26"/>
    </location>
</feature>
<evidence type="ECO:0000313" key="3">
    <source>
        <dbReference type="EMBL" id="MFB5269713.1"/>
    </source>
</evidence>
<evidence type="ECO:0000256" key="2">
    <source>
        <dbReference type="SAM" id="SignalP"/>
    </source>
</evidence>
<organism evidence="3 4">
    <name type="scientific">Paenibacillus enshidis</name>
    <dbReference type="NCBI Taxonomy" id="1458439"/>
    <lineage>
        <taxon>Bacteria</taxon>
        <taxon>Bacillati</taxon>
        <taxon>Bacillota</taxon>
        <taxon>Bacilli</taxon>
        <taxon>Bacillales</taxon>
        <taxon>Paenibacillaceae</taxon>
        <taxon>Paenibacillus</taxon>
    </lineage>
</organism>
<evidence type="ECO:0000256" key="1">
    <source>
        <dbReference type="SAM" id="Coils"/>
    </source>
</evidence>
<dbReference type="Proteomes" id="UP001580346">
    <property type="component" value="Unassembled WGS sequence"/>
</dbReference>
<proteinExistence type="predicted"/>
<accession>A0ABV5AZS7</accession>
<evidence type="ECO:0000313" key="4">
    <source>
        <dbReference type="Proteomes" id="UP001580346"/>
    </source>
</evidence>
<gene>
    <name evidence="3" type="ORF">ACE41H_23435</name>
</gene>
<dbReference type="RefSeq" id="WP_375357983.1">
    <property type="nucleotide sequence ID" value="NZ_JBHHMI010000038.1"/>
</dbReference>
<name>A0ABV5AZS7_9BACL</name>